<feature type="signal peptide" evidence="3">
    <location>
        <begin position="1"/>
        <end position="20"/>
    </location>
</feature>
<comment type="similarity">
    <text evidence="1">Belongs to the prokaryotic/mitochondrial release factor family.</text>
</comment>
<dbReference type="Pfam" id="PF00472">
    <property type="entry name" value="RF-1"/>
    <property type="match status" value="1"/>
</dbReference>
<dbReference type="Pfam" id="PF03462">
    <property type="entry name" value="PCRF"/>
    <property type="match status" value="1"/>
</dbReference>
<evidence type="ECO:0000313" key="5">
    <source>
        <dbReference type="EMBL" id="KAL3815851.1"/>
    </source>
</evidence>
<feature type="compositionally biased region" description="Low complexity" evidence="2">
    <location>
        <begin position="294"/>
        <end position="309"/>
    </location>
</feature>
<dbReference type="InterPro" id="IPR000352">
    <property type="entry name" value="Pep_chain_release_fac_I"/>
</dbReference>
<dbReference type="EMBL" id="JALLPB020000179">
    <property type="protein sequence ID" value="KAL3815851.1"/>
    <property type="molecule type" value="Genomic_DNA"/>
</dbReference>
<evidence type="ECO:0000259" key="4">
    <source>
        <dbReference type="PROSITE" id="PS00745"/>
    </source>
</evidence>
<dbReference type="GO" id="GO:0005737">
    <property type="term" value="C:cytoplasm"/>
    <property type="evidence" value="ECO:0007669"/>
    <property type="project" value="UniProtKB-ARBA"/>
</dbReference>
<reference evidence="5 6" key="1">
    <citation type="submission" date="2024-10" db="EMBL/GenBank/DDBJ databases">
        <title>Updated reference genomes for cyclostephanoid diatoms.</title>
        <authorList>
            <person name="Roberts W.R."/>
            <person name="Alverson A.J."/>
        </authorList>
    </citation>
    <scope>NUCLEOTIDE SEQUENCE [LARGE SCALE GENOMIC DNA]</scope>
    <source>
        <strain evidence="5 6">AJA228-03</strain>
    </source>
</reference>
<dbReference type="PROSITE" id="PS00745">
    <property type="entry name" value="RF_PROK_I"/>
    <property type="match status" value="1"/>
</dbReference>
<evidence type="ECO:0000256" key="2">
    <source>
        <dbReference type="SAM" id="MobiDB-lite"/>
    </source>
</evidence>
<feature type="compositionally biased region" description="Acidic residues" evidence="2">
    <location>
        <begin position="310"/>
        <end position="319"/>
    </location>
</feature>
<dbReference type="SMART" id="SM00937">
    <property type="entry name" value="PCRF"/>
    <property type="match status" value="1"/>
</dbReference>
<dbReference type="InterPro" id="IPR045853">
    <property type="entry name" value="Pep_chain_release_fac_I_sf"/>
</dbReference>
<dbReference type="Gene3D" id="3.30.70.1660">
    <property type="match status" value="1"/>
</dbReference>
<feature type="chain" id="PRO_5044788092" description="Prokaryotic-type class I peptide chain release factors domain-containing protein" evidence="3">
    <location>
        <begin position="21"/>
        <end position="619"/>
    </location>
</feature>
<dbReference type="AlphaFoldDB" id="A0ABD3RTX9"/>
<sequence length="619" mass="68885">MMSLAASSFVLLSLILATAAATATTTMMTMTTSSSSSLYHHDHHRCCHRRRRRRRRHHEARLIAGGGGLSLLQGGGARDGGWWGLRMGGNNALAFSAMSSSRRRRHRRATRKMMRVPERDGIVVLGRSSSHGDDDADTRSWNRHRHHLHHRHHHHHDRGRPGRNSSRLLRRWQNQSWALCASDTPASAEDDDGRIGRSLTQPSSSHSSLSSSSSSYSIDIAALRILVRDAIDIHDRNARGGERRGGGGNSSGNSYAAAAVIRELNELRNKIDDIDRWRTLREDAMGSLEVLEELMSSSHPSHSSTSSSSPDDDDDDDDDAEMMYLAANECRDCATRLIEAMRRYELAALLSGPYDSTPTCRLLLTAGAGGTEACDWVSMLYRMYERHARHLGMSAITLDASRGDVTGYKSVEMEISGPNAYGWFRAERGAHRLVRLSPFNANSKRQTTFAGVDVVPVLDDEVLKDVNIPEGELEITTMRSGGKGGQNVNKVETGVRVKHIPSGIAVKCTQERSQSMNKQLALRRLKAQLLSIAQEQRIKDVNAIRGDVVEASWGAQIRNYVMQPYRLVKDSRSGHETSDVDGVLDGGTALEEFVEAWLRWTRDVEEREKEQMEKYGSIL</sequence>
<dbReference type="InterPro" id="IPR005139">
    <property type="entry name" value="PCRF"/>
</dbReference>
<feature type="compositionally biased region" description="Low complexity" evidence="2">
    <location>
        <begin position="203"/>
        <end position="213"/>
    </location>
</feature>
<feature type="domain" description="Prokaryotic-type class I peptide chain release factors" evidence="4">
    <location>
        <begin position="479"/>
        <end position="495"/>
    </location>
</feature>
<feature type="compositionally biased region" description="Basic residues" evidence="2">
    <location>
        <begin position="146"/>
        <end position="158"/>
    </location>
</feature>
<organism evidence="5 6">
    <name type="scientific">Cyclostephanos tholiformis</name>
    <dbReference type="NCBI Taxonomy" id="382380"/>
    <lineage>
        <taxon>Eukaryota</taxon>
        <taxon>Sar</taxon>
        <taxon>Stramenopiles</taxon>
        <taxon>Ochrophyta</taxon>
        <taxon>Bacillariophyta</taxon>
        <taxon>Coscinodiscophyceae</taxon>
        <taxon>Thalassiosirophycidae</taxon>
        <taxon>Stephanodiscales</taxon>
        <taxon>Stephanodiscaceae</taxon>
        <taxon>Cyclostephanos</taxon>
    </lineage>
</organism>
<protein>
    <recommendedName>
        <fullName evidence="4">Prokaryotic-type class I peptide chain release factors domain-containing protein</fullName>
    </recommendedName>
</protein>
<keyword evidence="6" id="KW-1185">Reference proteome</keyword>
<gene>
    <name evidence="5" type="ORF">ACHAXA_002267</name>
</gene>
<proteinExistence type="inferred from homology"/>
<feature type="region of interest" description="Disordered" evidence="2">
    <location>
        <begin position="146"/>
        <end position="165"/>
    </location>
</feature>
<dbReference type="Proteomes" id="UP001530377">
    <property type="component" value="Unassembled WGS sequence"/>
</dbReference>
<evidence type="ECO:0000256" key="3">
    <source>
        <dbReference type="SAM" id="SignalP"/>
    </source>
</evidence>
<keyword evidence="3" id="KW-0732">Signal</keyword>
<dbReference type="PANTHER" id="PTHR43116:SF3">
    <property type="entry name" value="CLASS I PEPTIDE CHAIN RELEASE FACTOR"/>
    <property type="match status" value="1"/>
</dbReference>
<evidence type="ECO:0000256" key="1">
    <source>
        <dbReference type="ARBA" id="ARBA00010835"/>
    </source>
</evidence>
<dbReference type="PANTHER" id="PTHR43116">
    <property type="entry name" value="PEPTIDE CHAIN RELEASE FACTOR 2"/>
    <property type="match status" value="1"/>
</dbReference>
<dbReference type="Gene3D" id="3.30.160.20">
    <property type="match status" value="1"/>
</dbReference>
<evidence type="ECO:0000313" key="6">
    <source>
        <dbReference type="Proteomes" id="UP001530377"/>
    </source>
</evidence>
<comment type="caution">
    <text evidence="5">The sequence shown here is derived from an EMBL/GenBank/DDBJ whole genome shotgun (WGS) entry which is preliminary data.</text>
</comment>
<feature type="region of interest" description="Disordered" evidence="2">
    <location>
        <begin position="183"/>
        <end position="213"/>
    </location>
</feature>
<dbReference type="SUPFAM" id="SSF75620">
    <property type="entry name" value="Release factor"/>
    <property type="match status" value="1"/>
</dbReference>
<feature type="region of interest" description="Disordered" evidence="2">
    <location>
        <begin position="294"/>
        <end position="319"/>
    </location>
</feature>
<name>A0ABD3RTX9_9STRA</name>
<accession>A0ABD3RTX9</accession>